<feature type="region of interest" description="Disordered" evidence="3">
    <location>
        <begin position="234"/>
        <end position="281"/>
    </location>
</feature>
<dbReference type="InterPro" id="IPR013783">
    <property type="entry name" value="Ig-like_fold"/>
</dbReference>
<keyword evidence="7" id="KW-1185">Reference proteome</keyword>
<evidence type="ECO:0000256" key="1">
    <source>
        <dbReference type="ARBA" id="ARBA00023295"/>
    </source>
</evidence>
<dbReference type="Pfam" id="PF13424">
    <property type="entry name" value="TPR_12"/>
    <property type="match status" value="1"/>
</dbReference>
<organism evidence="6 7">
    <name type="scientific">Dactylosporangium vinaceum</name>
    <dbReference type="NCBI Taxonomy" id="53362"/>
    <lineage>
        <taxon>Bacteria</taxon>
        <taxon>Bacillati</taxon>
        <taxon>Actinomycetota</taxon>
        <taxon>Actinomycetes</taxon>
        <taxon>Micromonosporales</taxon>
        <taxon>Micromonosporaceae</taxon>
        <taxon>Dactylosporangium</taxon>
    </lineage>
</organism>
<feature type="compositionally biased region" description="Polar residues" evidence="3">
    <location>
        <begin position="393"/>
        <end position="402"/>
    </location>
</feature>
<keyword evidence="1" id="KW-0326">Glycosidase</keyword>
<protein>
    <submittedName>
        <fullName evidence="6">Tetratricopeptide repeat protein</fullName>
    </submittedName>
</protein>
<dbReference type="Gene3D" id="1.25.40.10">
    <property type="entry name" value="Tetratricopeptide repeat domain"/>
    <property type="match status" value="1"/>
</dbReference>
<dbReference type="InterPro" id="IPR011990">
    <property type="entry name" value="TPR-like_helical_dom_sf"/>
</dbReference>
<evidence type="ECO:0000256" key="3">
    <source>
        <dbReference type="SAM" id="MobiDB-lite"/>
    </source>
</evidence>
<accession>A0ABV5M2P2</accession>
<feature type="region of interest" description="Disordered" evidence="3">
    <location>
        <begin position="441"/>
        <end position="518"/>
    </location>
</feature>
<keyword evidence="1" id="KW-0378">Hydrolase</keyword>
<feature type="domain" description="Fibronectin type-III" evidence="5">
    <location>
        <begin position="352"/>
        <end position="440"/>
    </location>
</feature>
<name>A0ABV5M2P2_9ACTN</name>
<dbReference type="SUPFAM" id="SSF49265">
    <property type="entry name" value="Fibronectin type III"/>
    <property type="match status" value="1"/>
</dbReference>
<dbReference type="EMBL" id="JBHMCA010000019">
    <property type="protein sequence ID" value="MFB9443102.1"/>
    <property type="molecule type" value="Genomic_DNA"/>
</dbReference>
<sequence length="560" mass="58198">MSVDEEIRALLSRAAEHDAAGDLAAAADVLGWARQQLDSPSDGSSASAVTDPLLAAVVTWRHADLLCRNGDLDTAYRLARHLVDDLAATYGPRHPAALRATGVLGRILHAQGRLDDADRLYRVVLGGATDDADLAGWAVRLARADRAQLIADRGDPGRAVPLLSAAVAALHGPTRQHTAVAARYSLHLAALHDRLGTPAAAADVLDDAAAEAHSVFGPDHPLTAHVERLLTSYTTPATASKPRHDPAGRAAPTRDRGPDSPGQRAVPPPAAPDPQRRQRPRWHTRAMIAVAALVVVSVVALAASAWSVPGAAVDDRRAHPATPTAAGPTGGQPPASSAPSASARSAAASPAAPQQIRLVRNPPTTLTVAWRDPTASSPALLRLTRSDGGAVADTTTPAGTTEHQFTGLHRTREYCVRIALVYSTNLTVAAAPACTQPPGSTSAATAAATSPAAVTPAAYRPSGTPRRRHPTRCAPWPVLRRRHRRGQHPTASDSAATTDGPTAAQPGPRTPDVRGRRRPITAPGARAAICCCPSGRCAATDASAVLHPPDRAAVWRDLLP</sequence>
<dbReference type="SUPFAM" id="SSF48452">
    <property type="entry name" value="TPR-like"/>
    <property type="match status" value="1"/>
</dbReference>
<comment type="caution">
    <text evidence="6">The sequence shown here is derived from an EMBL/GenBank/DDBJ whole genome shotgun (WGS) entry which is preliminary data.</text>
</comment>
<feature type="compositionally biased region" description="Basic and acidic residues" evidence="3">
    <location>
        <begin position="242"/>
        <end position="258"/>
    </location>
</feature>
<keyword evidence="4" id="KW-0472">Membrane</keyword>
<feature type="compositionally biased region" description="Polar residues" evidence="3">
    <location>
        <begin position="489"/>
        <end position="500"/>
    </location>
</feature>
<feature type="compositionally biased region" description="Low complexity" evidence="3">
    <location>
        <begin position="320"/>
        <end position="355"/>
    </location>
</feature>
<evidence type="ECO:0000313" key="7">
    <source>
        <dbReference type="Proteomes" id="UP001589608"/>
    </source>
</evidence>
<gene>
    <name evidence="6" type="ORF">ACFFTR_08400</name>
</gene>
<evidence type="ECO:0000256" key="4">
    <source>
        <dbReference type="SAM" id="Phobius"/>
    </source>
</evidence>
<dbReference type="PROSITE" id="PS50853">
    <property type="entry name" value="FN3"/>
    <property type="match status" value="1"/>
</dbReference>
<keyword evidence="4" id="KW-0812">Transmembrane</keyword>
<evidence type="ECO:0000313" key="6">
    <source>
        <dbReference type="EMBL" id="MFB9443102.1"/>
    </source>
</evidence>
<dbReference type="Gene3D" id="2.60.40.10">
    <property type="entry name" value="Immunoglobulins"/>
    <property type="match status" value="1"/>
</dbReference>
<dbReference type="Proteomes" id="UP001589608">
    <property type="component" value="Unassembled WGS sequence"/>
</dbReference>
<dbReference type="InterPro" id="IPR003961">
    <property type="entry name" value="FN3_dom"/>
</dbReference>
<proteinExistence type="predicted"/>
<feature type="transmembrane region" description="Helical" evidence="4">
    <location>
        <begin position="286"/>
        <end position="308"/>
    </location>
</feature>
<dbReference type="RefSeq" id="WP_223099585.1">
    <property type="nucleotide sequence ID" value="NZ_CP061913.1"/>
</dbReference>
<keyword evidence="2" id="KW-0624">Polysaccharide degradation</keyword>
<evidence type="ECO:0000259" key="5">
    <source>
        <dbReference type="PROSITE" id="PS50853"/>
    </source>
</evidence>
<feature type="region of interest" description="Disordered" evidence="3">
    <location>
        <begin position="313"/>
        <end position="402"/>
    </location>
</feature>
<keyword evidence="4" id="KW-1133">Transmembrane helix</keyword>
<dbReference type="InterPro" id="IPR036116">
    <property type="entry name" value="FN3_sf"/>
</dbReference>
<keyword evidence="2" id="KW-0119">Carbohydrate metabolism</keyword>
<reference evidence="6 7" key="1">
    <citation type="submission" date="2024-09" db="EMBL/GenBank/DDBJ databases">
        <authorList>
            <person name="Sun Q."/>
            <person name="Mori K."/>
        </authorList>
    </citation>
    <scope>NUCLEOTIDE SEQUENCE [LARGE SCALE GENOMIC DNA]</scope>
    <source>
        <strain evidence="6 7">JCM 3307</strain>
    </source>
</reference>
<feature type="compositionally biased region" description="Low complexity" evidence="3">
    <location>
        <begin position="441"/>
        <end position="458"/>
    </location>
</feature>
<evidence type="ECO:0000256" key="2">
    <source>
        <dbReference type="ARBA" id="ARBA00023326"/>
    </source>
</evidence>